<proteinExistence type="predicted"/>
<dbReference type="EMBL" id="PKJC01000047">
    <property type="protein sequence ID" value="PKZ62743.1"/>
    <property type="molecule type" value="Genomic_DNA"/>
</dbReference>
<dbReference type="Proteomes" id="UP000234662">
    <property type="component" value="Unassembled WGS sequence"/>
</dbReference>
<name>A0A2I1R0V5_9ACTN</name>
<dbReference type="AlphaFoldDB" id="A0A2I1R0V5"/>
<comment type="caution">
    <text evidence="1">The sequence shown here is derived from an EMBL/GenBank/DDBJ whole genome shotgun (WGS) entry which is preliminary data.</text>
</comment>
<gene>
    <name evidence="1" type="ORF">CYJ73_25450</name>
</gene>
<organism evidence="1 2">
    <name type="scientific">Gordonia terrae</name>
    <dbReference type="NCBI Taxonomy" id="2055"/>
    <lineage>
        <taxon>Bacteria</taxon>
        <taxon>Bacillati</taxon>
        <taxon>Actinomycetota</taxon>
        <taxon>Actinomycetes</taxon>
        <taxon>Mycobacteriales</taxon>
        <taxon>Gordoniaceae</taxon>
        <taxon>Gordonia</taxon>
    </lineage>
</organism>
<evidence type="ECO:0000313" key="1">
    <source>
        <dbReference type="EMBL" id="PKZ62743.1"/>
    </source>
</evidence>
<accession>A0A2I1R0V5</accession>
<reference evidence="1 2" key="1">
    <citation type="submission" date="2017-12" db="EMBL/GenBank/DDBJ databases">
        <title>Phylogenetic diversity of female urinary microbiome.</title>
        <authorList>
            <person name="Thomas-White K."/>
            <person name="Wolfe A.J."/>
        </authorList>
    </citation>
    <scope>NUCLEOTIDE SEQUENCE [LARGE SCALE GENOMIC DNA]</scope>
    <source>
        <strain evidence="1 2">UMB0777</strain>
    </source>
</reference>
<sequence>MVFDDLVSPNRQPSRPWLHLLDDEMAPTVLESDRPTRVVWSSLWTKRPDAQVVFDLSGGRSGTDLRWTLLTEWPSPDDRQLRHLCQRIGNLINANLRYTYGQ</sequence>
<dbReference type="SUPFAM" id="SSF55961">
    <property type="entry name" value="Bet v1-like"/>
    <property type="match status" value="1"/>
</dbReference>
<dbReference type="STRING" id="2055.BCM27_13605"/>
<protein>
    <submittedName>
        <fullName evidence="1">Uncharacterized protein</fullName>
    </submittedName>
</protein>
<evidence type="ECO:0000313" key="2">
    <source>
        <dbReference type="Proteomes" id="UP000234662"/>
    </source>
</evidence>